<sequence>MKKSEKKQKCVSWKISPKCRKNNEEWGIEVQMSSINDSKKKNASGGRQSSAKKGNDTRSGSKKSSRWARSAEAKDKKSITVSVQVAEGAAIAAGKRAKMVTRAKAKKDANGNAKDAVGNAKLVRIIAKGATKKAKLKSKGTGINAKDSKKHAKSAKIKAKDKGIPESSTIHKAKQKSPCYPHVKNASMKISLQKKNDSREVASAESTSVVGTRHSARRHINHNKTEQTKLKRGKTKVLKIAEKRINKARREKNCKVKNEQHQLNKKKSNTIKKKKKLNSTDINEIQVKNNIYICKFKNKLNKIRKYFFPIFMYGEASIARNKAVLLMIHMHTCLYCQNGVLCNFVENYTL</sequence>
<dbReference type="EMBL" id="NETL01000018">
    <property type="protein sequence ID" value="OTN68068.1"/>
    <property type="molecule type" value="Genomic_DNA"/>
</dbReference>
<dbReference type="eggNOG" id="ENOG502QY0S">
    <property type="taxonomic scope" value="Eukaryota"/>
</dbReference>
<evidence type="ECO:0000313" key="4">
    <source>
        <dbReference type="Proteomes" id="UP000195012"/>
    </source>
</evidence>
<feature type="coiled-coil region" evidence="1">
    <location>
        <begin position="231"/>
        <end position="258"/>
    </location>
</feature>
<name>A0A1Y3DY15_PLAKN</name>
<feature type="region of interest" description="Disordered" evidence="2">
    <location>
        <begin position="194"/>
        <end position="215"/>
    </location>
</feature>
<protein>
    <submittedName>
        <fullName evidence="3">Uncharacterized protein</fullName>
    </submittedName>
</protein>
<feature type="region of interest" description="Disordered" evidence="2">
    <location>
        <begin position="30"/>
        <end position="78"/>
    </location>
</feature>
<dbReference type="VEuPathDB" id="PlasmoDB:PKA1H_050020400"/>
<dbReference type="VEuPathDB" id="PlasmoDB:PKNOH_S04367500"/>
<evidence type="ECO:0000256" key="2">
    <source>
        <dbReference type="SAM" id="MobiDB-lite"/>
    </source>
</evidence>
<gene>
    <name evidence="3" type="ORF">PKNOH_S04367500</name>
</gene>
<proteinExistence type="predicted"/>
<feature type="compositionally biased region" description="Basic and acidic residues" evidence="2">
    <location>
        <begin position="69"/>
        <end position="78"/>
    </location>
</feature>
<evidence type="ECO:0000256" key="1">
    <source>
        <dbReference type="SAM" id="Coils"/>
    </source>
</evidence>
<dbReference type="OrthoDB" id="372940at2759"/>
<feature type="region of interest" description="Disordered" evidence="2">
    <location>
        <begin position="158"/>
        <end position="177"/>
    </location>
</feature>
<reference evidence="3 4" key="1">
    <citation type="submission" date="2017-05" db="EMBL/GenBank/DDBJ databases">
        <title>PacBio assembly of a Plasmodium knowlesi genome sequence with Hi-C correction and manual annotation of the SICAvar gene family.</title>
        <authorList>
            <person name="Lapp S.A."/>
            <person name="Geraldo J.A."/>
            <person name="Chien J.-T."/>
            <person name="Ay F."/>
            <person name="Pakala S.B."/>
            <person name="Batugedara G."/>
            <person name="Humphrey J.C."/>
            <person name="Debarry J.D."/>
            <person name="Le Roch K.G."/>
            <person name="Galinski M.R."/>
            <person name="Kissinger J.C."/>
        </authorList>
    </citation>
    <scope>NUCLEOTIDE SEQUENCE [LARGE SCALE GENOMIC DNA]</scope>
    <source>
        <strain evidence="4">Malayan Strain Pk1 (A+)</strain>
    </source>
</reference>
<keyword evidence="1" id="KW-0175">Coiled coil</keyword>
<dbReference type="Proteomes" id="UP000195012">
    <property type="component" value="Unassembled WGS sequence"/>
</dbReference>
<dbReference type="AlphaFoldDB" id="A0A1Y3DY15"/>
<accession>A0A1Y3DY15</accession>
<evidence type="ECO:0000313" key="3">
    <source>
        <dbReference type="EMBL" id="OTN68068.1"/>
    </source>
</evidence>
<comment type="caution">
    <text evidence="3">The sequence shown here is derived from an EMBL/GenBank/DDBJ whole genome shotgun (WGS) entry which is preliminary data.</text>
</comment>
<organism evidence="3 4">
    <name type="scientific">Plasmodium knowlesi</name>
    <dbReference type="NCBI Taxonomy" id="5850"/>
    <lineage>
        <taxon>Eukaryota</taxon>
        <taxon>Sar</taxon>
        <taxon>Alveolata</taxon>
        <taxon>Apicomplexa</taxon>
        <taxon>Aconoidasida</taxon>
        <taxon>Haemosporida</taxon>
        <taxon>Plasmodiidae</taxon>
        <taxon>Plasmodium</taxon>
        <taxon>Plasmodium (Plasmodium)</taxon>
    </lineage>
</organism>
<dbReference type="VEuPathDB" id="PlasmoDB:PKNH_0514900"/>
<dbReference type="OMA" id="NIYICKF"/>